<keyword evidence="3" id="KW-0349">Heme</keyword>
<reference evidence="14" key="1">
    <citation type="journal article" date="2018" name="Nat. Microbiol.">
        <title>Leveraging single-cell genomics to expand the fungal tree of life.</title>
        <authorList>
            <person name="Ahrendt S.R."/>
            <person name="Quandt C.A."/>
            <person name="Ciobanu D."/>
            <person name="Clum A."/>
            <person name="Salamov A."/>
            <person name="Andreopoulos B."/>
            <person name="Cheng J.F."/>
            <person name="Woyke T."/>
            <person name="Pelin A."/>
            <person name="Henrissat B."/>
            <person name="Reynolds N.K."/>
            <person name="Benny G.L."/>
            <person name="Smith M.E."/>
            <person name="James T.Y."/>
            <person name="Grigoriev I.V."/>
        </authorList>
    </citation>
    <scope>NUCLEOTIDE SEQUENCE [LARGE SCALE GENOMIC DNA]</scope>
    <source>
        <strain evidence="14">ATCC 52028</strain>
    </source>
</reference>
<organism evidence="13 14">
    <name type="scientific">Caulochytrium protostelioides</name>
    <dbReference type="NCBI Taxonomy" id="1555241"/>
    <lineage>
        <taxon>Eukaryota</taxon>
        <taxon>Fungi</taxon>
        <taxon>Fungi incertae sedis</taxon>
        <taxon>Chytridiomycota</taxon>
        <taxon>Chytridiomycota incertae sedis</taxon>
        <taxon>Chytridiomycetes</taxon>
        <taxon>Caulochytriales</taxon>
        <taxon>Caulochytriaceae</taxon>
        <taxon>Caulochytrium</taxon>
    </lineage>
</organism>
<keyword evidence="9" id="KW-0443">Lipid metabolism</keyword>
<dbReference type="GO" id="GO:0016020">
    <property type="term" value="C:membrane"/>
    <property type="evidence" value="ECO:0007669"/>
    <property type="project" value="UniProtKB-SubCell"/>
</dbReference>
<dbReference type="Proteomes" id="UP000268535">
    <property type="component" value="Unassembled WGS sequence"/>
</dbReference>
<dbReference type="GO" id="GO:0006629">
    <property type="term" value="P:lipid metabolic process"/>
    <property type="evidence" value="ECO:0007669"/>
    <property type="project" value="UniProtKB-KW"/>
</dbReference>
<keyword evidence="5" id="KW-0479">Metal-binding</keyword>
<evidence type="ECO:0000256" key="8">
    <source>
        <dbReference type="ARBA" id="ARBA00023004"/>
    </source>
</evidence>
<sequence length="469" mass="52636">MPPASAVRTFTWEEIRASTKGASAKQPRVSTKEVVRSSAPRYIVIHRKVYDVSGDFVAWHPGGEVALTQLGEDASGAFDAFHTEAATEILANYYVGDLDPSEPTKHNAFVDDLSALRARLENEGQFCSSKAFFFRKFVEVCLISALAWTLLYRGQGSVLSMLAFGVLTGLFWQQTGWLSHDVLHHQLWTSRRLNHLTGTFLGNVLQGLSIGWWGHKHSNHHSTPNVHLSDPDIDTMPFLAWSEMALELFNDVREPTAAAFMVSHQPILYFPLLGLARMSWAYQSIIWQFAKGRIDGDTSAAGIFRFPTATVLELAGLILHWTWNIVGVWYCVGWVRTLPVLFFSQIIGGILLAVVFSLNHNGMKILTREESQITNHYELAVVTGRNVHGSALSTWFTGGLNYQIEHHMFPTLPRHRLSGIAEEVHSLCKKHHVPYHSTGLFSGLAEVIHRLARISQEARRRMATNIKTE</sequence>
<dbReference type="InterPro" id="IPR012171">
    <property type="entry name" value="Fatty_acid_desaturase"/>
</dbReference>
<feature type="transmembrane region" description="Helical" evidence="11">
    <location>
        <begin position="267"/>
        <end position="290"/>
    </location>
</feature>
<dbReference type="PROSITE" id="PS50255">
    <property type="entry name" value="CYTOCHROME_B5_2"/>
    <property type="match status" value="1"/>
</dbReference>
<dbReference type="Pfam" id="PF00487">
    <property type="entry name" value="FA_desaturase"/>
    <property type="match status" value="1"/>
</dbReference>
<dbReference type="CDD" id="cd03506">
    <property type="entry name" value="Delta6-FADS-like"/>
    <property type="match status" value="1"/>
</dbReference>
<evidence type="ECO:0000313" key="14">
    <source>
        <dbReference type="Proteomes" id="UP000268535"/>
    </source>
</evidence>
<dbReference type="Pfam" id="PF00173">
    <property type="entry name" value="Cyt-b5"/>
    <property type="match status" value="1"/>
</dbReference>
<dbReference type="AlphaFoldDB" id="A0A4P9WZA3"/>
<dbReference type="SMART" id="SM01117">
    <property type="entry name" value="Cyt-b5"/>
    <property type="match status" value="1"/>
</dbReference>
<dbReference type="PIRSF" id="PIRSF015921">
    <property type="entry name" value="FA_sphinglp_des"/>
    <property type="match status" value="1"/>
</dbReference>
<dbReference type="PANTHER" id="PTHR19353:SF88">
    <property type="entry name" value="DELTA(5) FATTY ACID DESATURASE FAT-4"/>
    <property type="match status" value="1"/>
</dbReference>
<evidence type="ECO:0000313" key="13">
    <source>
        <dbReference type="EMBL" id="RKO96890.1"/>
    </source>
</evidence>
<keyword evidence="7" id="KW-0560">Oxidoreductase</keyword>
<comment type="subcellular location">
    <subcellularLocation>
        <location evidence="1">Membrane</location>
        <topology evidence="1">Multi-pass membrane protein</topology>
    </subcellularLocation>
</comment>
<evidence type="ECO:0000256" key="6">
    <source>
        <dbReference type="ARBA" id="ARBA00022989"/>
    </source>
</evidence>
<dbReference type="GO" id="GO:0020037">
    <property type="term" value="F:heme binding"/>
    <property type="evidence" value="ECO:0007669"/>
    <property type="project" value="InterPro"/>
</dbReference>
<dbReference type="InterPro" id="IPR018506">
    <property type="entry name" value="Cyt_B5_heme-BS"/>
</dbReference>
<keyword evidence="10 11" id="KW-0472">Membrane</keyword>
<evidence type="ECO:0000256" key="4">
    <source>
        <dbReference type="ARBA" id="ARBA00022692"/>
    </source>
</evidence>
<name>A0A4P9WZA3_9FUNG</name>
<keyword evidence="4 11" id="KW-0812">Transmembrane</keyword>
<keyword evidence="6 11" id="KW-1133">Transmembrane helix</keyword>
<evidence type="ECO:0000259" key="12">
    <source>
        <dbReference type="PROSITE" id="PS50255"/>
    </source>
</evidence>
<dbReference type="PROSITE" id="PS00191">
    <property type="entry name" value="CYTOCHROME_B5_1"/>
    <property type="match status" value="1"/>
</dbReference>
<dbReference type="GO" id="GO:0046872">
    <property type="term" value="F:metal ion binding"/>
    <property type="evidence" value="ECO:0007669"/>
    <property type="project" value="UniProtKB-KW"/>
</dbReference>
<feature type="transmembrane region" description="Helical" evidence="11">
    <location>
        <begin position="338"/>
        <end position="358"/>
    </location>
</feature>
<dbReference type="SUPFAM" id="SSF55856">
    <property type="entry name" value="Cytochrome b5-like heme/steroid binding domain"/>
    <property type="match status" value="1"/>
</dbReference>
<feature type="domain" description="Cytochrome b5 heme-binding" evidence="12">
    <location>
        <begin position="7"/>
        <end position="99"/>
    </location>
</feature>
<accession>A0A4P9WZA3</accession>
<evidence type="ECO:0000256" key="2">
    <source>
        <dbReference type="ARBA" id="ARBA00009295"/>
    </source>
</evidence>
<dbReference type="Gene3D" id="3.10.120.10">
    <property type="entry name" value="Cytochrome b5-like heme/steroid binding domain"/>
    <property type="match status" value="1"/>
</dbReference>
<evidence type="ECO:0000256" key="3">
    <source>
        <dbReference type="ARBA" id="ARBA00022617"/>
    </source>
</evidence>
<dbReference type="EMBL" id="ML009543">
    <property type="protein sequence ID" value="RKO96890.1"/>
    <property type="molecule type" value="Genomic_DNA"/>
</dbReference>
<dbReference type="GO" id="GO:0016717">
    <property type="term" value="F:oxidoreductase activity, acting on paired donors, with oxidation of a pair of donors resulting in the reduction of molecular oxygen to two molecules of water"/>
    <property type="evidence" value="ECO:0007669"/>
    <property type="project" value="TreeGrafter"/>
</dbReference>
<evidence type="ECO:0000256" key="9">
    <source>
        <dbReference type="ARBA" id="ARBA00023098"/>
    </source>
</evidence>
<dbReference type="PANTHER" id="PTHR19353">
    <property type="entry name" value="FATTY ACID DESATURASE 2"/>
    <property type="match status" value="1"/>
</dbReference>
<protein>
    <submittedName>
        <fullName evidence="13">Fatty acid/sphingolipid desaturase</fullName>
    </submittedName>
</protein>
<evidence type="ECO:0000256" key="11">
    <source>
        <dbReference type="SAM" id="Phobius"/>
    </source>
</evidence>
<evidence type="ECO:0000256" key="10">
    <source>
        <dbReference type="ARBA" id="ARBA00023136"/>
    </source>
</evidence>
<dbReference type="InterPro" id="IPR036400">
    <property type="entry name" value="Cyt_B5-like_heme/steroid_sf"/>
</dbReference>
<proteinExistence type="inferred from homology"/>
<feature type="transmembrane region" description="Helical" evidence="11">
    <location>
        <begin position="311"/>
        <end position="332"/>
    </location>
</feature>
<evidence type="ECO:0000256" key="1">
    <source>
        <dbReference type="ARBA" id="ARBA00004141"/>
    </source>
</evidence>
<dbReference type="InterPro" id="IPR005804">
    <property type="entry name" value="FA_desaturase_dom"/>
</dbReference>
<dbReference type="InterPro" id="IPR001199">
    <property type="entry name" value="Cyt_B5-like_heme/steroid-bd"/>
</dbReference>
<evidence type="ECO:0000256" key="5">
    <source>
        <dbReference type="ARBA" id="ARBA00022723"/>
    </source>
</evidence>
<comment type="similarity">
    <text evidence="2">Belongs to the fatty acid desaturase type 1 family.</text>
</comment>
<evidence type="ECO:0000256" key="7">
    <source>
        <dbReference type="ARBA" id="ARBA00023002"/>
    </source>
</evidence>
<keyword evidence="8" id="KW-0408">Iron</keyword>
<gene>
    <name evidence="13" type="ORF">CAUPRSCDRAFT_7387</name>
</gene>